<evidence type="ECO:0008006" key="4">
    <source>
        <dbReference type="Google" id="ProtNLM"/>
    </source>
</evidence>
<evidence type="ECO:0000313" key="2">
    <source>
        <dbReference type="EMBL" id="CAD8077525.1"/>
    </source>
</evidence>
<sequence>MQNNAQDVNQPSQNNNSEYKDQFNEFLNKAQKSYFQGSSQKLEQSSKIEFDIKKKDQHCTAIAFHPQKNYFVAAVGLKLYFYHILYGQSSDYTEEMSMNLDLPKLTNNSKLLIEQEEMVGQNKISTKISTIQFTPSHQDQHYLLVGTQNGCLIIIIYNYNRLKRIQYEEKLKDLETNPDLNRETLRQKVLEDINKIQIQAENLQGLGAKVQLKKLHKKQISCIQSYTIKNNLVEVLISSYDHTISCFPNQNIVEEEDLKDLYILQDPKEAVFWISVSEIDPNEKGYQTQNLVSSGFDNFIYVWLRKADDKWHFRSKYKRNELGSRISYFGSQFVVQQVFQKDYINILMNLGKESSNKDVGENINTDNVRRIQFHDEYKPNQVIFDNDKFPLLFNQNKYLMLIKYGEKIYALKCKSNTTGRNQNWSDIFKKKYVDQYQFSLIEKFNIRCSLKCTLGALSADGEYLVIYDIFDKKLKVFKVE</sequence>
<evidence type="ECO:0000313" key="3">
    <source>
        <dbReference type="Proteomes" id="UP000692954"/>
    </source>
</evidence>
<comment type="caution">
    <text evidence="2">The sequence shown here is derived from an EMBL/GenBank/DDBJ whole genome shotgun (WGS) entry which is preliminary data.</text>
</comment>
<accession>A0A8S1MK95</accession>
<feature type="region of interest" description="Disordered" evidence="1">
    <location>
        <begin position="1"/>
        <end position="22"/>
    </location>
</feature>
<protein>
    <recommendedName>
        <fullName evidence="4">WD40-repeat-containing domain</fullName>
    </recommendedName>
</protein>
<organism evidence="2 3">
    <name type="scientific">Paramecium sonneborni</name>
    <dbReference type="NCBI Taxonomy" id="65129"/>
    <lineage>
        <taxon>Eukaryota</taxon>
        <taxon>Sar</taxon>
        <taxon>Alveolata</taxon>
        <taxon>Ciliophora</taxon>
        <taxon>Intramacronucleata</taxon>
        <taxon>Oligohymenophorea</taxon>
        <taxon>Peniculida</taxon>
        <taxon>Parameciidae</taxon>
        <taxon>Paramecium</taxon>
    </lineage>
</organism>
<feature type="compositionally biased region" description="Polar residues" evidence="1">
    <location>
        <begin position="1"/>
        <end position="17"/>
    </location>
</feature>
<dbReference type="EMBL" id="CAJJDN010000036">
    <property type="protein sequence ID" value="CAD8077525.1"/>
    <property type="molecule type" value="Genomic_DNA"/>
</dbReference>
<name>A0A8S1MK95_9CILI</name>
<dbReference type="OrthoDB" id="313119at2759"/>
<evidence type="ECO:0000256" key="1">
    <source>
        <dbReference type="SAM" id="MobiDB-lite"/>
    </source>
</evidence>
<proteinExistence type="predicted"/>
<keyword evidence="3" id="KW-1185">Reference proteome</keyword>
<gene>
    <name evidence="2" type="ORF">PSON_ATCC_30995.1.T0360173</name>
</gene>
<dbReference type="AlphaFoldDB" id="A0A8S1MK95"/>
<reference evidence="2" key="1">
    <citation type="submission" date="2021-01" db="EMBL/GenBank/DDBJ databases">
        <authorList>
            <consortium name="Genoscope - CEA"/>
            <person name="William W."/>
        </authorList>
    </citation>
    <scope>NUCLEOTIDE SEQUENCE</scope>
</reference>
<dbReference type="Proteomes" id="UP000692954">
    <property type="component" value="Unassembled WGS sequence"/>
</dbReference>